<evidence type="ECO:0000256" key="1">
    <source>
        <dbReference type="SAM" id="Phobius"/>
    </source>
</evidence>
<dbReference type="EMBL" id="CP065956">
    <property type="protein sequence ID" value="QSR87815.1"/>
    <property type="molecule type" value="Genomic_DNA"/>
</dbReference>
<keyword evidence="3" id="KW-1185">Reference proteome</keyword>
<gene>
    <name evidence="2" type="ORF">EM20IM_09210</name>
</gene>
<proteinExistence type="predicted"/>
<sequence>MSYFVTVFIAPLVSIATGLLQSPAISNRLGLIGRILNRRAARSIHFISLLWFVFFILMHVIMVLITGIPLNTNPMFSLGNSLDEEREPAFRESGVVSRGLKPAFFLEKAFACDRLWVCWLKKTR</sequence>
<name>A0ABX7PXQ1_9BACT</name>
<evidence type="ECO:0000313" key="2">
    <source>
        <dbReference type="EMBL" id="QSR87815.1"/>
    </source>
</evidence>
<dbReference type="Proteomes" id="UP000663088">
    <property type="component" value="Chromosome"/>
</dbReference>
<keyword evidence="1" id="KW-0812">Transmembrane</keyword>
<dbReference type="Gene3D" id="1.20.950.20">
    <property type="entry name" value="Transmembrane di-heme cytochromes, Chain C"/>
    <property type="match status" value="1"/>
</dbReference>
<feature type="transmembrane region" description="Helical" evidence="1">
    <location>
        <begin position="6"/>
        <end position="25"/>
    </location>
</feature>
<dbReference type="SUPFAM" id="SSF81342">
    <property type="entry name" value="Transmembrane di-heme cytochromes"/>
    <property type="match status" value="1"/>
</dbReference>
<evidence type="ECO:0000313" key="3">
    <source>
        <dbReference type="Proteomes" id="UP000663088"/>
    </source>
</evidence>
<organism evidence="2 3">
    <name type="scientific">Candidatus Methylacidiphilum infernorum</name>
    <dbReference type="NCBI Taxonomy" id="511746"/>
    <lineage>
        <taxon>Bacteria</taxon>
        <taxon>Pseudomonadati</taxon>
        <taxon>Verrucomicrobiota</taxon>
        <taxon>Methylacidiphilae</taxon>
        <taxon>Methylacidiphilales</taxon>
        <taxon>Methylacidiphilaceae</taxon>
        <taxon>Methylacidiphilum (ex Ratnadevi et al. 2023)</taxon>
    </lineage>
</organism>
<reference evidence="2 3" key="1">
    <citation type="submission" date="2020-12" db="EMBL/GenBank/DDBJ databases">
        <authorList>
            <person name="Awala S.I."/>
            <person name="Gwak J.-H."/>
            <person name="Kim S.-J."/>
            <person name="Rhee S.-K."/>
        </authorList>
    </citation>
    <scope>NUCLEOTIDE SEQUENCE [LARGE SCALE GENOMIC DNA]</scope>
    <source>
        <strain evidence="2 3">IT5</strain>
    </source>
</reference>
<keyword evidence="1" id="KW-1133">Transmembrane helix</keyword>
<feature type="transmembrane region" description="Helical" evidence="1">
    <location>
        <begin position="46"/>
        <end position="68"/>
    </location>
</feature>
<accession>A0ABX7PXQ1</accession>
<protein>
    <submittedName>
        <fullName evidence="2">Cytochrome b/b6 domain-containing protein</fullName>
    </submittedName>
</protein>
<dbReference type="InterPro" id="IPR016174">
    <property type="entry name" value="Di-haem_cyt_TM"/>
</dbReference>
<keyword evidence="1" id="KW-0472">Membrane</keyword>